<evidence type="ECO:0000313" key="4">
    <source>
        <dbReference type="Proteomes" id="UP001224775"/>
    </source>
</evidence>
<feature type="transmembrane region" description="Helical" evidence="2">
    <location>
        <begin position="35"/>
        <end position="54"/>
    </location>
</feature>
<evidence type="ECO:0000256" key="1">
    <source>
        <dbReference type="SAM" id="MobiDB-lite"/>
    </source>
</evidence>
<organism evidence="3 4">
    <name type="scientific">Skeletonema marinoi</name>
    <dbReference type="NCBI Taxonomy" id="267567"/>
    <lineage>
        <taxon>Eukaryota</taxon>
        <taxon>Sar</taxon>
        <taxon>Stramenopiles</taxon>
        <taxon>Ochrophyta</taxon>
        <taxon>Bacillariophyta</taxon>
        <taxon>Coscinodiscophyceae</taxon>
        <taxon>Thalassiosirophycidae</taxon>
        <taxon>Thalassiosirales</taxon>
        <taxon>Skeletonemataceae</taxon>
        <taxon>Skeletonema</taxon>
        <taxon>Skeletonema marinoi-dohrnii complex</taxon>
    </lineage>
</organism>
<accession>A0AAD8Y974</accession>
<dbReference type="AlphaFoldDB" id="A0AAD8Y974"/>
<evidence type="ECO:0000313" key="3">
    <source>
        <dbReference type="EMBL" id="KAK1741076.1"/>
    </source>
</evidence>
<keyword evidence="4" id="KW-1185">Reference proteome</keyword>
<reference evidence="3" key="1">
    <citation type="submission" date="2023-06" db="EMBL/GenBank/DDBJ databases">
        <title>Survivors Of The Sea: Transcriptome response of Skeletonema marinoi to long-term dormancy.</title>
        <authorList>
            <person name="Pinder M.I.M."/>
            <person name="Kourtchenko O."/>
            <person name="Robertson E.K."/>
            <person name="Larsson T."/>
            <person name="Maumus F."/>
            <person name="Osuna-Cruz C.M."/>
            <person name="Vancaester E."/>
            <person name="Stenow R."/>
            <person name="Vandepoele K."/>
            <person name="Ploug H."/>
            <person name="Bruchert V."/>
            <person name="Godhe A."/>
            <person name="Topel M."/>
        </authorList>
    </citation>
    <scope>NUCLEOTIDE SEQUENCE</scope>
    <source>
        <strain evidence="3">R05AC</strain>
    </source>
</reference>
<gene>
    <name evidence="3" type="ORF">QTG54_008328</name>
</gene>
<evidence type="ECO:0000256" key="2">
    <source>
        <dbReference type="SAM" id="Phobius"/>
    </source>
</evidence>
<dbReference type="Proteomes" id="UP001224775">
    <property type="component" value="Unassembled WGS sequence"/>
</dbReference>
<feature type="region of interest" description="Disordered" evidence="1">
    <location>
        <begin position="1"/>
        <end position="20"/>
    </location>
</feature>
<keyword evidence="2" id="KW-0472">Membrane</keyword>
<name>A0AAD8Y974_9STRA</name>
<keyword evidence="2" id="KW-1133">Transmembrane helix</keyword>
<sequence length="324" mass="35073">MSTAIEEGRDEEEEDEGINLELRPEYQRSLQRRRLNATVALAIGCIILATTVLLKGGSGGRNSDGGLDTRDDDDIFSRSKDLVIDDDAFDDDGGLDESKDWVSFTSPLPPPTPLPTPLPTTFSPTPKPMPVPYVNLCTPPLPSSIEGDGSFTVLDHVELMQDSDDCNSMMDYCNGAISALVIAGSGEIVIAGFPAHSRPRTSESVGEKAGWRVGLVRVFAYSCEYNSYRKLGPDLSPLNPEAVGDLFGTSVVASRDGRVLAIGAKVDNHLDWARTEEDATLVPYVAVHRLVDDGVSQSGNSGERRSRANGRLQGRIRVKRELLV</sequence>
<proteinExistence type="predicted"/>
<keyword evidence="2" id="KW-0812">Transmembrane</keyword>
<protein>
    <submittedName>
        <fullName evidence="3">Uncharacterized protein</fullName>
    </submittedName>
</protein>
<feature type="compositionally biased region" description="Acidic residues" evidence="1">
    <location>
        <begin position="8"/>
        <end position="18"/>
    </location>
</feature>
<comment type="caution">
    <text evidence="3">The sequence shown here is derived from an EMBL/GenBank/DDBJ whole genome shotgun (WGS) entry which is preliminary data.</text>
</comment>
<dbReference type="EMBL" id="JATAAI010000014">
    <property type="protein sequence ID" value="KAK1741076.1"/>
    <property type="molecule type" value="Genomic_DNA"/>
</dbReference>